<evidence type="ECO:0000313" key="3">
    <source>
        <dbReference type="Proteomes" id="UP000028542"/>
    </source>
</evidence>
<dbReference type="AlphaFoldDB" id="A0A084JGS9"/>
<dbReference type="STRING" id="318464.IO99_03300"/>
<name>A0A084JGS9_9CLOT</name>
<sequence>MDELNNRIIDIYTSLSESGVRFYYEDDINPFSEIKELNSCNEKYLWFTTEGENEVKVSIEDFRVYHSKENINLYDWVEIREFDRLLEELNEN</sequence>
<reference evidence="1 3" key="1">
    <citation type="submission" date="2014-07" db="EMBL/GenBank/DDBJ databases">
        <title>Draft genome of Clostridium sulfidigenes 113A isolated from sediments associated with methane hydrate from Krishna Godavari basin.</title>
        <authorList>
            <person name="Honkalas V.S."/>
            <person name="Dabir A.P."/>
            <person name="Arora P."/>
            <person name="Dhakephalkar P.K."/>
        </authorList>
    </citation>
    <scope>NUCLEOTIDE SEQUENCE [LARGE SCALE GENOMIC DNA]</scope>
    <source>
        <strain evidence="1 3">113A</strain>
    </source>
</reference>
<evidence type="ECO:0000313" key="1">
    <source>
        <dbReference type="EMBL" id="KEZ88163.1"/>
    </source>
</evidence>
<dbReference type="Proteomes" id="UP000768462">
    <property type="component" value="Unassembled WGS sequence"/>
</dbReference>
<dbReference type="Proteomes" id="UP000028542">
    <property type="component" value="Unassembled WGS sequence"/>
</dbReference>
<dbReference type="RefSeq" id="WP_035130165.1">
    <property type="nucleotide sequence ID" value="NZ_JBQHQR010000009.1"/>
</dbReference>
<accession>A0A084JGS9</accession>
<keyword evidence="3" id="KW-1185">Reference proteome</keyword>
<dbReference type="EMBL" id="SVCM01000015">
    <property type="protein sequence ID" value="MBE6058784.1"/>
    <property type="molecule type" value="Genomic_DNA"/>
</dbReference>
<evidence type="ECO:0000313" key="2">
    <source>
        <dbReference type="EMBL" id="MBE6058784.1"/>
    </source>
</evidence>
<proteinExistence type="predicted"/>
<comment type="caution">
    <text evidence="1">The sequence shown here is derived from an EMBL/GenBank/DDBJ whole genome shotgun (WGS) entry which is preliminary data.</text>
</comment>
<protein>
    <submittedName>
        <fullName evidence="1">Uncharacterized protein</fullName>
    </submittedName>
</protein>
<dbReference type="EMBL" id="JPMD01000004">
    <property type="protein sequence ID" value="KEZ88163.1"/>
    <property type="molecule type" value="Genomic_DNA"/>
</dbReference>
<organism evidence="1 3">
    <name type="scientific">Clostridium sulfidigenes</name>
    <dbReference type="NCBI Taxonomy" id="318464"/>
    <lineage>
        <taxon>Bacteria</taxon>
        <taxon>Bacillati</taxon>
        <taxon>Bacillota</taxon>
        <taxon>Clostridia</taxon>
        <taxon>Eubacteriales</taxon>
        <taxon>Clostridiaceae</taxon>
        <taxon>Clostridium</taxon>
    </lineage>
</organism>
<gene>
    <name evidence="2" type="ORF">E7215_01225</name>
    <name evidence="1" type="ORF">IO99_03300</name>
</gene>
<reference evidence="2" key="2">
    <citation type="submission" date="2019-04" db="EMBL/GenBank/DDBJ databases">
        <title>Evolution of Biomass-Degrading Anaerobic Consortia Revealed by Metagenomics.</title>
        <authorList>
            <person name="Peng X."/>
        </authorList>
    </citation>
    <scope>NUCLEOTIDE SEQUENCE</scope>
    <source>
        <strain evidence="2">SIG254</strain>
    </source>
</reference>